<reference evidence="2" key="1">
    <citation type="journal article" date="2023" name="Commun. Biol.">
        <title>Genome analysis of Parmales, the sister group of diatoms, reveals the evolutionary specialization of diatoms from phago-mixotrophs to photoautotrophs.</title>
        <authorList>
            <person name="Ban H."/>
            <person name="Sato S."/>
            <person name="Yoshikawa S."/>
            <person name="Yamada K."/>
            <person name="Nakamura Y."/>
            <person name="Ichinomiya M."/>
            <person name="Sato N."/>
            <person name="Blanc-Mathieu R."/>
            <person name="Endo H."/>
            <person name="Kuwata A."/>
            <person name="Ogata H."/>
        </authorList>
    </citation>
    <scope>NUCLEOTIDE SEQUENCE [LARGE SCALE GENOMIC DNA]</scope>
    <source>
        <strain evidence="2">NIES 3699</strain>
    </source>
</reference>
<comment type="caution">
    <text evidence="1">The sequence shown here is derived from an EMBL/GenBank/DDBJ whole genome shotgun (WGS) entry which is preliminary data.</text>
</comment>
<proteinExistence type="predicted"/>
<keyword evidence="2" id="KW-1185">Reference proteome</keyword>
<organism evidence="1 2">
    <name type="scientific">Triparma verrucosa</name>
    <dbReference type="NCBI Taxonomy" id="1606542"/>
    <lineage>
        <taxon>Eukaryota</taxon>
        <taxon>Sar</taxon>
        <taxon>Stramenopiles</taxon>
        <taxon>Ochrophyta</taxon>
        <taxon>Bolidophyceae</taxon>
        <taxon>Parmales</taxon>
        <taxon>Triparmaceae</taxon>
        <taxon>Triparma</taxon>
    </lineage>
</organism>
<dbReference type="Gene3D" id="3.30.530.20">
    <property type="match status" value="1"/>
</dbReference>
<accession>A0A9W7BNM7</accession>
<evidence type="ECO:0000313" key="1">
    <source>
        <dbReference type="EMBL" id="GMH93681.1"/>
    </source>
</evidence>
<name>A0A9W7BNM7_9STRA</name>
<dbReference type="SUPFAM" id="SSF55961">
    <property type="entry name" value="Bet v1-like"/>
    <property type="match status" value="1"/>
</dbReference>
<protein>
    <submittedName>
        <fullName evidence="1">Uncharacterized protein</fullName>
    </submittedName>
</protein>
<dbReference type="AlphaFoldDB" id="A0A9W7BNM7"/>
<dbReference type="InterPro" id="IPR023393">
    <property type="entry name" value="START-like_dom_sf"/>
</dbReference>
<gene>
    <name evidence="1" type="ORF">TrVE_jg2060</name>
</gene>
<dbReference type="EMBL" id="BRXX01000142">
    <property type="protein sequence ID" value="GMH93681.1"/>
    <property type="molecule type" value="Genomic_DNA"/>
</dbReference>
<evidence type="ECO:0000313" key="2">
    <source>
        <dbReference type="Proteomes" id="UP001165160"/>
    </source>
</evidence>
<dbReference type="Proteomes" id="UP001165160">
    <property type="component" value="Unassembled WGS sequence"/>
</dbReference>
<sequence>MAQSTLIFSLPELEIIVERFLVQGKLVPEEDRTHAASVLSAFLNFAASDDKEKEEIVPLVSSVTKTLAIFNTPEAVLFNKNYNKDAKIENQICKAMNTEVQTYSKAEDEMIDLAAGLNKGLKMKGAIPFVTYKTTFSTISFLKGFYNKKEGDIYTSSIFKVRSEHSLVAARFANYHYHCMNPAFGVQKEELGQNEVYLEVPNSHSAVICQEWKFPSPMSDREAITNICWKRLDDKTVVVAYQPLTSHPLVENKDGGSMIRGSFHAVYRVTQLDDGTTEVDLGLHVNFGGKLPQSVVH</sequence>